<dbReference type="HOGENOM" id="CLU_056607_3_0_7"/>
<feature type="domain" description="N-acetyltransferase" evidence="1">
    <location>
        <begin position="7"/>
        <end position="153"/>
    </location>
</feature>
<protein>
    <submittedName>
        <fullName evidence="2">Acetyltransferase</fullName>
    </submittedName>
</protein>
<reference evidence="2 3" key="1">
    <citation type="journal article" date="2014" name="Nature">
        <title>An environmental bacterial taxon with a large and distinct metabolic repertoire.</title>
        <authorList>
            <person name="Wilson M.C."/>
            <person name="Mori T."/>
            <person name="Ruckert C."/>
            <person name="Uria A.R."/>
            <person name="Helf M.J."/>
            <person name="Takada K."/>
            <person name="Gernert C."/>
            <person name="Steffens U.A."/>
            <person name="Heycke N."/>
            <person name="Schmitt S."/>
            <person name="Rinke C."/>
            <person name="Helfrich E.J."/>
            <person name="Brachmann A.O."/>
            <person name="Gurgui C."/>
            <person name="Wakimoto T."/>
            <person name="Kracht M."/>
            <person name="Crusemann M."/>
            <person name="Hentschel U."/>
            <person name="Abe I."/>
            <person name="Matsunaga S."/>
            <person name="Kalinowski J."/>
            <person name="Takeyama H."/>
            <person name="Piel J."/>
        </authorList>
    </citation>
    <scope>NUCLEOTIDE SEQUENCE [LARGE SCALE GENOMIC DNA]</scope>
    <source>
        <strain evidence="3">TSY1</strain>
    </source>
</reference>
<comment type="caution">
    <text evidence="2">The sequence shown here is derived from an EMBL/GenBank/DDBJ whole genome shotgun (WGS) entry which is preliminary data.</text>
</comment>
<dbReference type="Proteomes" id="UP000019141">
    <property type="component" value="Unassembled WGS sequence"/>
</dbReference>
<sequence length="160" mass="18035">MVVWHWRSFEALSVIDLYDILLAREAVFIVEQHCIYQDIDGLDPDVWHLMGRETASGTHALMAYLRVVLPGKKYEEPSIGRVLTTSAARGRGLGQALMAEGIKRVEAHYPGRSIRISAQAHLERFYQGFGFQTVSEPYDEDGIPHIEMLRVPRAKEAALG</sequence>
<dbReference type="GO" id="GO:0016747">
    <property type="term" value="F:acyltransferase activity, transferring groups other than amino-acyl groups"/>
    <property type="evidence" value="ECO:0007669"/>
    <property type="project" value="InterPro"/>
</dbReference>
<dbReference type="EMBL" id="AZHW01000469">
    <property type="protein sequence ID" value="ETW99234.1"/>
    <property type="molecule type" value="Genomic_DNA"/>
</dbReference>
<name>W4LMV2_ENTF1</name>
<dbReference type="InterPro" id="IPR016181">
    <property type="entry name" value="Acyl_CoA_acyltransferase"/>
</dbReference>
<dbReference type="CDD" id="cd04301">
    <property type="entry name" value="NAT_SF"/>
    <property type="match status" value="1"/>
</dbReference>
<dbReference type="Gene3D" id="3.40.630.30">
    <property type="match status" value="1"/>
</dbReference>
<dbReference type="PROSITE" id="PS51186">
    <property type="entry name" value="GNAT"/>
    <property type="match status" value="1"/>
</dbReference>
<dbReference type="SUPFAM" id="SSF55729">
    <property type="entry name" value="Acyl-CoA N-acyltransferases (Nat)"/>
    <property type="match status" value="1"/>
</dbReference>
<evidence type="ECO:0000259" key="1">
    <source>
        <dbReference type="PROSITE" id="PS51186"/>
    </source>
</evidence>
<organism evidence="2 3">
    <name type="scientific">Entotheonella factor</name>
    <dbReference type="NCBI Taxonomy" id="1429438"/>
    <lineage>
        <taxon>Bacteria</taxon>
        <taxon>Pseudomonadati</taxon>
        <taxon>Nitrospinota/Tectimicrobiota group</taxon>
        <taxon>Candidatus Tectimicrobiota</taxon>
        <taxon>Candidatus Entotheonellia</taxon>
        <taxon>Candidatus Entotheonellales</taxon>
        <taxon>Candidatus Entotheonellaceae</taxon>
        <taxon>Candidatus Entotheonella</taxon>
    </lineage>
</organism>
<evidence type="ECO:0000313" key="2">
    <source>
        <dbReference type="EMBL" id="ETW99234.1"/>
    </source>
</evidence>
<gene>
    <name evidence="2" type="ORF">ETSY1_15760</name>
</gene>
<dbReference type="AlphaFoldDB" id="W4LMV2"/>
<evidence type="ECO:0000313" key="3">
    <source>
        <dbReference type="Proteomes" id="UP000019141"/>
    </source>
</evidence>
<dbReference type="InterPro" id="IPR000182">
    <property type="entry name" value="GNAT_dom"/>
</dbReference>
<dbReference type="PATRIC" id="fig|1429438.4.peg.3117"/>
<keyword evidence="3" id="KW-1185">Reference proteome</keyword>
<accession>W4LMV2</accession>
<dbReference type="Pfam" id="PF13673">
    <property type="entry name" value="Acetyltransf_10"/>
    <property type="match status" value="1"/>
</dbReference>
<proteinExistence type="predicted"/>